<reference evidence="3 4" key="1">
    <citation type="submission" date="2016-11" db="EMBL/GenBank/DDBJ databases">
        <authorList>
            <person name="Jaros S."/>
            <person name="Januszkiewicz K."/>
            <person name="Wedrychowicz H."/>
        </authorList>
    </citation>
    <scope>NUCLEOTIDE SEQUENCE [LARGE SCALE GENOMIC DNA]</scope>
    <source>
        <strain evidence="3 4">GAS138</strain>
    </source>
</reference>
<gene>
    <name evidence="3" type="ORF">SAMN05443248_6220</name>
</gene>
<dbReference type="PANTHER" id="PTHR38593">
    <property type="entry name" value="BLR2558 PROTEIN"/>
    <property type="match status" value="1"/>
</dbReference>
<feature type="signal peptide" evidence="1">
    <location>
        <begin position="1"/>
        <end position="23"/>
    </location>
</feature>
<evidence type="ECO:0000256" key="1">
    <source>
        <dbReference type="SAM" id="SignalP"/>
    </source>
</evidence>
<sequence length="193" mass="20544">MKRVSAAVRVGCLGLTCALLWSAAGTAVAVAQTAAPPEAPATLTAVDFNFVGQANLGAPFQVDSGRLAETKGTSAAIRSYAHLMVTSHIPVVDALNVILKKKNITPSNTLLHGAYDAMLSTLEADRRAAFDRDYVNGQVEYQKGNAALFEQEIQNGTDPELKEFARQTLPKIVDHLQRAEKLAAAVDGRLASK</sequence>
<feature type="chain" id="PRO_5012070415" evidence="1">
    <location>
        <begin position="24"/>
        <end position="193"/>
    </location>
</feature>
<dbReference type="Proteomes" id="UP000189796">
    <property type="component" value="Chromosome I"/>
</dbReference>
<proteinExistence type="predicted"/>
<organism evidence="3 4">
    <name type="scientific">Bradyrhizobium erythrophlei</name>
    <dbReference type="NCBI Taxonomy" id="1437360"/>
    <lineage>
        <taxon>Bacteria</taxon>
        <taxon>Pseudomonadati</taxon>
        <taxon>Pseudomonadota</taxon>
        <taxon>Alphaproteobacteria</taxon>
        <taxon>Hyphomicrobiales</taxon>
        <taxon>Nitrobacteraceae</taxon>
        <taxon>Bradyrhizobium</taxon>
    </lineage>
</organism>
<protein>
    <submittedName>
        <fullName evidence="3">Putative membrane protein</fullName>
    </submittedName>
</protein>
<name>A0A1M5VXD7_9BRAD</name>
<dbReference type="AlphaFoldDB" id="A0A1M5VXD7"/>
<dbReference type="InterPro" id="IPR012347">
    <property type="entry name" value="Ferritin-like"/>
</dbReference>
<accession>A0A1M5VXD7</accession>
<dbReference type="PANTHER" id="PTHR38593:SF1">
    <property type="entry name" value="BLR2558 PROTEIN"/>
    <property type="match status" value="1"/>
</dbReference>
<feature type="domain" description="DUF4142" evidence="2">
    <location>
        <begin position="47"/>
        <end position="182"/>
    </location>
</feature>
<evidence type="ECO:0000313" key="4">
    <source>
        <dbReference type="Proteomes" id="UP000189796"/>
    </source>
</evidence>
<dbReference type="Pfam" id="PF13628">
    <property type="entry name" value="DUF4142"/>
    <property type="match status" value="1"/>
</dbReference>
<evidence type="ECO:0000259" key="2">
    <source>
        <dbReference type="Pfam" id="PF13628"/>
    </source>
</evidence>
<keyword evidence="1" id="KW-0732">Signal</keyword>
<dbReference type="EMBL" id="LT670817">
    <property type="protein sequence ID" value="SHH79654.1"/>
    <property type="molecule type" value="Genomic_DNA"/>
</dbReference>
<evidence type="ECO:0000313" key="3">
    <source>
        <dbReference type="EMBL" id="SHH79654.1"/>
    </source>
</evidence>
<dbReference type="Gene3D" id="1.20.1260.10">
    <property type="match status" value="1"/>
</dbReference>
<dbReference type="InterPro" id="IPR025419">
    <property type="entry name" value="DUF4142"/>
</dbReference>